<dbReference type="SUPFAM" id="SSF52540">
    <property type="entry name" value="P-loop containing nucleoside triphosphate hydrolases"/>
    <property type="match status" value="1"/>
</dbReference>
<reference evidence="1" key="2">
    <citation type="submission" date="2021-09" db="EMBL/GenBank/DDBJ databases">
        <authorList>
            <person name="Gilroy R."/>
        </authorList>
    </citation>
    <scope>NUCLEOTIDE SEQUENCE</scope>
    <source>
        <strain evidence="1">ChiBcec21-2208</strain>
    </source>
</reference>
<protein>
    <submittedName>
        <fullName evidence="1">ATP-binding protein</fullName>
    </submittedName>
</protein>
<dbReference type="InterPro" id="IPR027417">
    <property type="entry name" value="P-loop_NTPase"/>
</dbReference>
<name>A0A921LMY1_9FIRM</name>
<reference evidence="1" key="1">
    <citation type="journal article" date="2021" name="PeerJ">
        <title>Extensive microbial diversity within the chicken gut microbiome revealed by metagenomics and culture.</title>
        <authorList>
            <person name="Gilroy R."/>
            <person name="Ravi A."/>
            <person name="Getino M."/>
            <person name="Pursley I."/>
            <person name="Horton D.L."/>
            <person name="Alikhan N.F."/>
            <person name="Baker D."/>
            <person name="Gharbi K."/>
            <person name="Hall N."/>
            <person name="Watson M."/>
            <person name="Adriaenssens E.M."/>
            <person name="Foster-Nyarko E."/>
            <person name="Jarju S."/>
            <person name="Secka A."/>
            <person name="Antonio M."/>
            <person name="Oren A."/>
            <person name="Chaudhuri R.R."/>
            <person name="La Ragione R."/>
            <person name="Hildebrand F."/>
            <person name="Pallen M.J."/>
        </authorList>
    </citation>
    <scope>NUCLEOTIDE SEQUENCE</scope>
    <source>
        <strain evidence="1">ChiBcec21-2208</strain>
    </source>
</reference>
<dbReference type="GO" id="GO:0005524">
    <property type="term" value="F:ATP binding"/>
    <property type="evidence" value="ECO:0007669"/>
    <property type="project" value="UniProtKB-KW"/>
</dbReference>
<evidence type="ECO:0000313" key="1">
    <source>
        <dbReference type="EMBL" id="HJG27267.1"/>
    </source>
</evidence>
<keyword evidence="1" id="KW-0547">Nucleotide-binding</keyword>
<comment type="caution">
    <text evidence="1">The sequence shown here is derived from an EMBL/GenBank/DDBJ whole genome shotgun (WGS) entry which is preliminary data.</text>
</comment>
<keyword evidence="1" id="KW-0067">ATP-binding</keyword>
<accession>A0A921LMY1</accession>
<dbReference type="AlphaFoldDB" id="A0A921LMY1"/>
<organism evidence="1 2">
    <name type="scientific">Subdoligranulum variabile</name>
    <dbReference type="NCBI Taxonomy" id="214851"/>
    <lineage>
        <taxon>Bacteria</taxon>
        <taxon>Bacillati</taxon>
        <taxon>Bacillota</taxon>
        <taxon>Clostridia</taxon>
        <taxon>Eubacteriales</taxon>
        <taxon>Oscillospiraceae</taxon>
        <taxon>Subdoligranulum</taxon>
    </lineage>
</organism>
<dbReference type="Proteomes" id="UP000782880">
    <property type="component" value="Unassembled WGS sequence"/>
</dbReference>
<dbReference type="EMBL" id="DYVE01000040">
    <property type="protein sequence ID" value="HJG27267.1"/>
    <property type="molecule type" value="Genomic_DNA"/>
</dbReference>
<sequence>MIYLIAGASHTGKTLLAQRLLERRHIPYLSLDHLKMGLIRSGTIALSPTQDEALTAVVWPIAREMIRTALENRQSLIVEGCYIPYTWQQDFSPEEQAHIRYLCLIMSRDYLLRHFARVRQYANVVEHRLDDSDFTLDTALADNAETLRQCRLHGLPYRLIDEEYPLEIDW</sequence>
<proteinExistence type="predicted"/>
<evidence type="ECO:0000313" key="2">
    <source>
        <dbReference type="Proteomes" id="UP000782880"/>
    </source>
</evidence>
<gene>
    <name evidence="1" type="ORF">K8V20_01275</name>
</gene>
<dbReference type="Gene3D" id="3.40.50.300">
    <property type="entry name" value="P-loop containing nucleotide triphosphate hydrolases"/>
    <property type="match status" value="1"/>
</dbReference>